<organism evidence="2 3">
    <name type="scientific">Lactuca sativa</name>
    <name type="common">Garden lettuce</name>
    <dbReference type="NCBI Taxonomy" id="4236"/>
    <lineage>
        <taxon>Eukaryota</taxon>
        <taxon>Viridiplantae</taxon>
        <taxon>Streptophyta</taxon>
        <taxon>Embryophyta</taxon>
        <taxon>Tracheophyta</taxon>
        <taxon>Spermatophyta</taxon>
        <taxon>Magnoliopsida</taxon>
        <taxon>eudicotyledons</taxon>
        <taxon>Gunneridae</taxon>
        <taxon>Pentapetalae</taxon>
        <taxon>asterids</taxon>
        <taxon>campanulids</taxon>
        <taxon>Asterales</taxon>
        <taxon>Asteraceae</taxon>
        <taxon>Cichorioideae</taxon>
        <taxon>Cichorieae</taxon>
        <taxon>Lactucinae</taxon>
        <taxon>Lactuca</taxon>
    </lineage>
</organism>
<name>A0A9R1XXG5_LACSA</name>
<sequence length="227" mass="24625">MSGEGVFAHHQAQVPKGCLVVKVGEAGGEQQRSVVPIIRFNHPLFMQLLREAKEEYGFKQKGTITIPCNIHHFLLSSVASSTTITNNLGALGVSYFKIKSLTSSSSYGMCFCATCRNSPNNGYVGGGGVCGVIMRLRHHQAQVPKGCLVVKVGEAGGEQQRSVVPIIRFNHPLFMQLLREAKEEYGFKQKGTITIPCNIHHFLLSSVASSTTITNNLGALGVSYFKV</sequence>
<dbReference type="PANTHER" id="PTHR31374">
    <property type="entry name" value="AUXIN-INDUCED PROTEIN-LIKE-RELATED"/>
    <property type="match status" value="1"/>
</dbReference>
<proteinExistence type="inferred from homology"/>
<dbReference type="GO" id="GO:0009733">
    <property type="term" value="P:response to auxin"/>
    <property type="evidence" value="ECO:0007669"/>
    <property type="project" value="InterPro"/>
</dbReference>
<evidence type="ECO:0000256" key="1">
    <source>
        <dbReference type="ARBA" id="ARBA00006974"/>
    </source>
</evidence>
<keyword evidence="3" id="KW-1185">Reference proteome</keyword>
<evidence type="ECO:0000313" key="3">
    <source>
        <dbReference type="Proteomes" id="UP000235145"/>
    </source>
</evidence>
<comment type="similarity">
    <text evidence="1">Belongs to the ARG7 family.</text>
</comment>
<dbReference type="PANTHER" id="PTHR31374:SF29">
    <property type="entry name" value="SAUR-LIKE AUXIN-RESPONSIVE PROTEIN FAMILY"/>
    <property type="match status" value="1"/>
</dbReference>
<dbReference type="InterPro" id="IPR003676">
    <property type="entry name" value="SAUR_fam"/>
</dbReference>
<dbReference type="EMBL" id="NBSK02000001">
    <property type="protein sequence ID" value="KAJ0227239.1"/>
    <property type="molecule type" value="Genomic_DNA"/>
</dbReference>
<accession>A0A9R1XXG5</accession>
<protein>
    <submittedName>
        <fullName evidence="2">Uncharacterized protein</fullName>
    </submittedName>
</protein>
<evidence type="ECO:0000313" key="2">
    <source>
        <dbReference type="EMBL" id="KAJ0227239.1"/>
    </source>
</evidence>
<dbReference type="Proteomes" id="UP000235145">
    <property type="component" value="Unassembled WGS sequence"/>
</dbReference>
<reference evidence="2 3" key="1">
    <citation type="journal article" date="2017" name="Nat. Commun.">
        <title>Genome assembly with in vitro proximity ligation data and whole-genome triplication in lettuce.</title>
        <authorList>
            <person name="Reyes-Chin-Wo S."/>
            <person name="Wang Z."/>
            <person name="Yang X."/>
            <person name="Kozik A."/>
            <person name="Arikit S."/>
            <person name="Song C."/>
            <person name="Xia L."/>
            <person name="Froenicke L."/>
            <person name="Lavelle D.O."/>
            <person name="Truco M.J."/>
            <person name="Xia R."/>
            <person name="Zhu S."/>
            <person name="Xu C."/>
            <person name="Xu H."/>
            <person name="Xu X."/>
            <person name="Cox K."/>
            <person name="Korf I."/>
            <person name="Meyers B.C."/>
            <person name="Michelmore R.W."/>
        </authorList>
    </citation>
    <scope>NUCLEOTIDE SEQUENCE [LARGE SCALE GENOMIC DNA]</scope>
    <source>
        <strain evidence="3">cv. Salinas</strain>
        <tissue evidence="2">Seedlings</tissue>
    </source>
</reference>
<dbReference type="Pfam" id="PF02519">
    <property type="entry name" value="Auxin_inducible"/>
    <property type="match status" value="2"/>
</dbReference>
<gene>
    <name evidence="2" type="ORF">LSAT_V11C100033010</name>
</gene>
<dbReference type="AlphaFoldDB" id="A0A9R1XXG5"/>
<comment type="caution">
    <text evidence="2">The sequence shown here is derived from an EMBL/GenBank/DDBJ whole genome shotgun (WGS) entry which is preliminary data.</text>
</comment>